<dbReference type="OrthoDB" id="5642634at2"/>
<dbReference type="AlphaFoldDB" id="A0A0A8UR53"/>
<dbReference type="PATRIC" id="fig|449.7.peg.3010"/>
<keyword evidence="2" id="KW-1185">Reference proteome</keyword>
<sequence length="69" mass="7996">MKGTYHGIEFEYSSQKCNGKYAGKYLLIFHHEQYTYIIKKSVGKTFPTPNEAETKALEFAKNQIEKGLF</sequence>
<organism evidence="1 2">
    <name type="scientific">Legionella hackeliae</name>
    <dbReference type="NCBI Taxonomy" id="449"/>
    <lineage>
        <taxon>Bacteria</taxon>
        <taxon>Pseudomonadati</taxon>
        <taxon>Pseudomonadota</taxon>
        <taxon>Gammaproteobacteria</taxon>
        <taxon>Legionellales</taxon>
        <taxon>Legionellaceae</taxon>
        <taxon>Legionella</taxon>
    </lineage>
</organism>
<evidence type="ECO:0000313" key="1">
    <source>
        <dbReference type="EMBL" id="CEK09996.1"/>
    </source>
</evidence>
<dbReference type="STRING" id="449.LHA_0925"/>
<proteinExistence type="predicted"/>
<accession>A0A0A8UR53</accession>
<gene>
    <name evidence="1" type="ORF">LHA_0925</name>
</gene>
<dbReference type="KEGG" id="lha:LHA_0925"/>
<dbReference type="HOGENOM" id="CLU_2770793_0_0_6"/>
<evidence type="ECO:0000313" key="2">
    <source>
        <dbReference type="Proteomes" id="UP000032803"/>
    </source>
</evidence>
<dbReference type="EMBL" id="LN681225">
    <property type="protein sequence ID" value="CEK09996.1"/>
    <property type="molecule type" value="Genomic_DNA"/>
</dbReference>
<name>A0A0A8UR53_LEGHA</name>
<protein>
    <submittedName>
        <fullName evidence="1">Uncharacterized protein</fullName>
    </submittedName>
</protein>
<dbReference type="Proteomes" id="UP000032803">
    <property type="component" value="Chromosome I"/>
</dbReference>
<reference evidence="2" key="1">
    <citation type="submission" date="2014-09" db="EMBL/GenBank/DDBJ databases">
        <authorList>
            <person name="Gomez-Valero L."/>
        </authorList>
    </citation>
    <scope>NUCLEOTIDE SEQUENCE [LARGE SCALE GENOMIC DNA]</scope>
    <source>
        <strain evidence="2">ATCC35250</strain>
    </source>
</reference>
<dbReference type="RefSeq" id="WP_045105437.1">
    <property type="nucleotide sequence ID" value="NZ_LN681225.1"/>
</dbReference>